<evidence type="ECO:0000256" key="1">
    <source>
        <dbReference type="ARBA" id="ARBA00023015"/>
    </source>
</evidence>
<protein>
    <submittedName>
        <fullName evidence="5">DNA-binding response regulator</fullName>
    </submittedName>
</protein>
<dbReference type="PANTHER" id="PTHR43214">
    <property type="entry name" value="TWO-COMPONENT RESPONSE REGULATOR"/>
    <property type="match status" value="1"/>
</dbReference>
<dbReference type="InterPro" id="IPR039420">
    <property type="entry name" value="WalR-like"/>
</dbReference>
<dbReference type="Proteomes" id="UP000248544">
    <property type="component" value="Unassembled WGS sequence"/>
</dbReference>
<dbReference type="InterPro" id="IPR016032">
    <property type="entry name" value="Sig_transdc_resp-reg_C-effctor"/>
</dbReference>
<sequence length="121" mass="12839">MHAGACGFLLKDTAPRALVDAVRTVADGNAILAPAVTRRLINTFAGQRPPDVLAARRRLAVLTPREDAVVRAVARGLANGEIARELAVSETSVKAHVSRALTKLGLTNRVQIALLVRDADQ</sequence>
<gene>
    <name evidence="5" type="ORF">C1I98_13180</name>
</gene>
<keyword evidence="6" id="KW-1185">Reference proteome</keyword>
<dbReference type="SUPFAM" id="SSF46894">
    <property type="entry name" value="C-terminal effector domain of the bipartite response regulators"/>
    <property type="match status" value="1"/>
</dbReference>
<dbReference type="PROSITE" id="PS50043">
    <property type="entry name" value="HTH_LUXR_2"/>
    <property type="match status" value="1"/>
</dbReference>
<keyword evidence="2 5" id="KW-0238">DNA-binding</keyword>
<proteinExistence type="predicted"/>
<name>A0A2W2HNU7_9ACTN</name>
<keyword evidence="3" id="KW-0804">Transcription</keyword>
<reference evidence="5 6" key="1">
    <citation type="submission" date="2018-01" db="EMBL/GenBank/DDBJ databases">
        <title>Draft genome sequence of Sphaerisporangium sp. 7K107.</title>
        <authorList>
            <person name="Sahin N."/>
            <person name="Saygin H."/>
            <person name="Ay H."/>
        </authorList>
    </citation>
    <scope>NUCLEOTIDE SEQUENCE [LARGE SCALE GENOMIC DNA]</scope>
    <source>
        <strain evidence="5 6">7K107</strain>
    </source>
</reference>
<comment type="caution">
    <text evidence="5">The sequence shown here is derived from an EMBL/GenBank/DDBJ whole genome shotgun (WGS) entry which is preliminary data.</text>
</comment>
<evidence type="ECO:0000313" key="6">
    <source>
        <dbReference type="Proteomes" id="UP000248544"/>
    </source>
</evidence>
<dbReference type="PRINTS" id="PR00038">
    <property type="entry name" value="HTHLUXR"/>
</dbReference>
<dbReference type="CDD" id="cd06170">
    <property type="entry name" value="LuxR_C_like"/>
    <property type="match status" value="1"/>
</dbReference>
<dbReference type="GO" id="GO:0003677">
    <property type="term" value="F:DNA binding"/>
    <property type="evidence" value="ECO:0007669"/>
    <property type="project" value="UniProtKB-KW"/>
</dbReference>
<evidence type="ECO:0000256" key="2">
    <source>
        <dbReference type="ARBA" id="ARBA00023125"/>
    </source>
</evidence>
<dbReference type="SMART" id="SM00421">
    <property type="entry name" value="HTH_LUXR"/>
    <property type="match status" value="1"/>
</dbReference>
<organism evidence="5 6">
    <name type="scientific">Spongiactinospora gelatinilytica</name>
    <dbReference type="NCBI Taxonomy" id="2666298"/>
    <lineage>
        <taxon>Bacteria</taxon>
        <taxon>Bacillati</taxon>
        <taxon>Actinomycetota</taxon>
        <taxon>Actinomycetes</taxon>
        <taxon>Streptosporangiales</taxon>
        <taxon>Streptosporangiaceae</taxon>
        <taxon>Spongiactinospora</taxon>
    </lineage>
</organism>
<evidence type="ECO:0000256" key="3">
    <source>
        <dbReference type="ARBA" id="ARBA00023163"/>
    </source>
</evidence>
<dbReference type="AlphaFoldDB" id="A0A2W2HNU7"/>
<dbReference type="InterPro" id="IPR000792">
    <property type="entry name" value="Tscrpt_reg_LuxR_C"/>
</dbReference>
<keyword evidence="1" id="KW-0805">Transcription regulation</keyword>
<dbReference type="EMBL" id="POUA01000084">
    <property type="protein sequence ID" value="PZG47587.1"/>
    <property type="molecule type" value="Genomic_DNA"/>
</dbReference>
<dbReference type="Pfam" id="PF00196">
    <property type="entry name" value="GerE"/>
    <property type="match status" value="1"/>
</dbReference>
<dbReference type="GO" id="GO:0006355">
    <property type="term" value="P:regulation of DNA-templated transcription"/>
    <property type="evidence" value="ECO:0007669"/>
    <property type="project" value="InterPro"/>
</dbReference>
<feature type="domain" description="HTH luxR-type" evidence="4">
    <location>
        <begin position="55"/>
        <end position="120"/>
    </location>
</feature>
<evidence type="ECO:0000259" key="4">
    <source>
        <dbReference type="PROSITE" id="PS50043"/>
    </source>
</evidence>
<dbReference type="PANTHER" id="PTHR43214:SF24">
    <property type="entry name" value="TRANSCRIPTIONAL REGULATORY PROTEIN NARL-RELATED"/>
    <property type="match status" value="1"/>
</dbReference>
<dbReference type="PROSITE" id="PS00622">
    <property type="entry name" value="HTH_LUXR_1"/>
    <property type="match status" value="1"/>
</dbReference>
<dbReference type="Gene3D" id="3.40.50.2300">
    <property type="match status" value="1"/>
</dbReference>
<evidence type="ECO:0000313" key="5">
    <source>
        <dbReference type="EMBL" id="PZG47587.1"/>
    </source>
</evidence>
<accession>A0A2W2HNU7</accession>